<keyword evidence="8" id="KW-0238">DNA-binding</keyword>
<evidence type="ECO:0000256" key="4">
    <source>
        <dbReference type="ARBA" id="ARBA00022723"/>
    </source>
</evidence>
<keyword evidence="5" id="KW-0227">DNA damage</keyword>
<keyword evidence="3" id="KW-0808">Transferase</keyword>
<dbReference type="InterPro" id="IPR018060">
    <property type="entry name" value="HTH_AraC"/>
</dbReference>
<dbReference type="PROSITE" id="PS00041">
    <property type="entry name" value="HTH_ARAC_FAMILY_1"/>
    <property type="match status" value="1"/>
</dbReference>
<evidence type="ECO:0000256" key="9">
    <source>
        <dbReference type="ARBA" id="ARBA00023159"/>
    </source>
</evidence>
<keyword evidence="14" id="KW-1185">Reference proteome</keyword>
<keyword evidence="7" id="KW-0805">Transcription regulation</keyword>
<dbReference type="Proteomes" id="UP000679575">
    <property type="component" value="Chromosome"/>
</dbReference>
<dbReference type="InterPro" id="IPR018062">
    <property type="entry name" value="HTH_AraC-typ_CS"/>
</dbReference>
<dbReference type="InterPro" id="IPR051912">
    <property type="entry name" value="Alkylbase_DNA_Glycosylase/TA"/>
</dbReference>
<dbReference type="PANTHER" id="PTHR43003:SF13">
    <property type="entry name" value="DNA-3-METHYLADENINE GLYCOSYLASE 2"/>
    <property type="match status" value="1"/>
</dbReference>
<gene>
    <name evidence="13" type="ORF">KDN34_06045</name>
</gene>
<evidence type="ECO:0000313" key="13">
    <source>
        <dbReference type="EMBL" id="QUN06994.1"/>
    </source>
</evidence>
<keyword evidence="10" id="KW-0804">Transcription</keyword>
<feature type="domain" description="HTH araC/xylS-type" evidence="12">
    <location>
        <begin position="90"/>
        <end position="191"/>
    </location>
</feature>
<organism evidence="13 14">
    <name type="scientific">Shewanella yunxiaonensis</name>
    <dbReference type="NCBI Taxonomy" id="2829809"/>
    <lineage>
        <taxon>Bacteria</taxon>
        <taxon>Pseudomonadati</taxon>
        <taxon>Pseudomonadota</taxon>
        <taxon>Gammaproteobacteria</taxon>
        <taxon>Alteromonadales</taxon>
        <taxon>Shewanellaceae</taxon>
        <taxon>Shewanella</taxon>
    </lineage>
</organism>
<dbReference type="SUPFAM" id="SSF55945">
    <property type="entry name" value="TATA-box binding protein-like"/>
    <property type="match status" value="1"/>
</dbReference>
<evidence type="ECO:0000256" key="6">
    <source>
        <dbReference type="ARBA" id="ARBA00022833"/>
    </source>
</evidence>
<dbReference type="InterPro" id="IPR004026">
    <property type="entry name" value="Ada_DNA_repair_Zn-bd"/>
</dbReference>
<dbReference type="Gene3D" id="1.10.10.60">
    <property type="entry name" value="Homeodomain-like"/>
    <property type="match status" value="2"/>
</dbReference>
<dbReference type="Gene3D" id="1.10.340.30">
    <property type="entry name" value="Hypothetical protein, domain 2"/>
    <property type="match status" value="1"/>
</dbReference>
<dbReference type="RefSeq" id="WP_212595999.1">
    <property type="nucleotide sequence ID" value="NZ_CP073587.1"/>
</dbReference>
<dbReference type="InterPro" id="IPR037046">
    <property type="entry name" value="AlkA_N_sf"/>
</dbReference>
<keyword evidence="9" id="KW-0010">Activator</keyword>
<dbReference type="InterPro" id="IPR035451">
    <property type="entry name" value="Ada-like_dom_sf"/>
</dbReference>
<dbReference type="InterPro" id="IPR011257">
    <property type="entry name" value="DNA_glycosylase"/>
</dbReference>
<proteinExistence type="predicted"/>
<dbReference type="PROSITE" id="PS01124">
    <property type="entry name" value="HTH_ARAC_FAMILY_2"/>
    <property type="match status" value="1"/>
</dbReference>
<evidence type="ECO:0000256" key="1">
    <source>
        <dbReference type="ARBA" id="ARBA00001947"/>
    </source>
</evidence>
<dbReference type="Gene3D" id="3.40.10.10">
    <property type="entry name" value="DNA Methylphosphotriester Repair Domain"/>
    <property type="match status" value="1"/>
</dbReference>
<dbReference type="PANTHER" id="PTHR43003">
    <property type="entry name" value="DNA-3-METHYLADENINE GLYCOSYLASE"/>
    <property type="match status" value="1"/>
</dbReference>
<evidence type="ECO:0000313" key="14">
    <source>
        <dbReference type="Proteomes" id="UP000679575"/>
    </source>
</evidence>
<evidence type="ECO:0000256" key="7">
    <source>
        <dbReference type="ARBA" id="ARBA00023015"/>
    </source>
</evidence>
<dbReference type="SMART" id="SM01009">
    <property type="entry name" value="AlkA_N"/>
    <property type="match status" value="1"/>
</dbReference>
<keyword evidence="4" id="KW-0479">Metal-binding</keyword>
<keyword evidence="2" id="KW-0489">Methyltransferase</keyword>
<evidence type="ECO:0000256" key="5">
    <source>
        <dbReference type="ARBA" id="ARBA00022763"/>
    </source>
</evidence>
<dbReference type="Pfam" id="PF06029">
    <property type="entry name" value="AlkA_N"/>
    <property type="match status" value="1"/>
</dbReference>
<evidence type="ECO:0000259" key="12">
    <source>
        <dbReference type="PROSITE" id="PS01124"/>
    </source>
</evidence>
<accession>A0ABX7YXI5</accession>
<reference evidence="13 14" key="1">
    <citation type="submission" date="2021-04" db="EMBL/GenBank/DDBJ databases">
        <title>Novel species identification of genus Shewanella.</title>
        <authorList>
            <person name="Liu G."/>
        </authorList>
    </citation>
    <scope>NUCLEOTIDE SEQUENCE [LARGE SCALE GENOMIC DNA]</scope>
    <source>
        <strain evidence="13 14">FJAT-54481</strain>
    </source>
</reference>
<dbReference type="SUPFAM" id="SSF48150">
    <property type="entry name" value="DNA-glycosylase"/>
    <property type="match status" value="1"/>
</dbReference>
<dbReference type="SMART" id="SM00342">
    <property type="entry name" value="HTH_ARAC"/>
    <property type="match status" value="1"/>
</dbReference>
<dbReference type="Gene3D" id="3.30.310.20">
    <property type="entry name" value="DNA-3-methyladenine glycosylase AlkA, N-terminal domain"/>
    <property type="match status" value="1"/>
</dbReference>
<comment type="cofactor">
    <cofactor evidence="1">
        <name>Zn(2+)</name>
        <dbReference type="ChEBI" id="CHEBI:29105"/>
    </cofactor>
</comment>
<dbReference type="Pfam" id="PF02805">
    <property type="entry name" value="Ada_Zn_binding"/>
    <property type="match status" value="1"/>
</dbReference>
<keyword evidence="11" id="KW-0234">DNA repair</keyword>
<dbReference type="SUPFAM" id="SSF57884">
    <property type="entry name" value="Ada DNA repair protein, N-terminal domain (N-Ada 10)"/>
    <property type="match status" value="1"/>
</dbReference>
<evidence type="ECO:0000256" key="11">
    <source>
        <dbReference type="ARBA" id="ARBA00023204"/>
    </source>
</evidence>
<dbReference type="InterPro" id="IPR010316">
    <property type="entry name" value="AlkA_N"/>
</dbReference>
<dbReference type="EMBL" id="CP073587">
    <property type="protein sequence ID" value="QUN06994.1"/>
    <property type="molecule type" value="Genomic_DNA"/>
</dbReference>
<evidence type="ECO:0000256" key="10">
    <source>
        <dbReference type="ARBA" id="ARBA00023163"/>
    </source>
</evidence>
<keyword evidence="6" id="KW-0862">Zinc</keyword>
<evidence type="ECO:0000256" key="8">
    <source>
        <dbReference type="ARBA" id="ARBA00023125"/>
    </source>
</evidence>
<dbReference type="SUPFAM" id="SSF46689">
    <property type="entry name" value="Homeodomain-like"/>
    <property type="match status" value="1"/>
</dbReference>
<evidence type="ECO:0000256" key="2">
    <source>
        <dbReference type="ARBA" id="ARBA00022603"/>
    </source>
</evidence>
<dbReference type="InterPro" id="IPR009057">
    <property type="entry name" value="Homeodomain-like_sf"/>
</dbReference>
<evidence type="ECO:0000256" key="3">
    <source>
        <dbReference type="ARBA" id="ARBA00022679"/>
    </source>
</evidence>
<protein>
    <submittedName>
        <fullName evidence="13">Helix-turn-helix domain-containing protein</fullName>
    </submittedName>
</protein>
<dbReference type="Pfam" id="PF12833">
    <property type="entry name" value="HTH_18"/>
    <property type="match status" value="1"/>
</dbReference>
<name>A0ABX7YXI5_9GAMM</name>
<sequence>MSFVDLHPDTCRQARLSRDFRFDGRFFVGVLSTGIYCRPVCPAVSANENNVRYFASAAAAAAAGLRPCLRCRPESAPGSCAWRGTRTTLERAMRLIEQGALNGDSQSAVDSLAERLGISSRWLRKLFTQSIGTSPVQYAIYCRLLLAKQLLHETGLTITQVALASGFNSVRRFNEVFQQRLQMTPSAIRRHKSVSDYGTMRLFLSYRPPYDWQHLRSFFHYRAVPAMEWFEQHGNEGYGRTLLVKHQQHQLRGWFFAINQPEQHRFSVEIALDADGNLELLPLWLQRIRQILDLDTEPVIIHERLLALQAHLPELQVMPGLRLPGCSSSFEAGVRAVLGQQVSLKQATTLLGQLVRQYGEKQIVNGRDCVFFPSVELLAVQESLPLPMPQSRQQTLQRLAIYLHHRDEATETITDSHLLNDWLDIKGIGPWTVAYAAMRGLSAPDILLCSDLVIKKQLQQMAAVAEIKDFNSFSQTIAASISPWGSYLTLSLWHQAASTKAKNSVSES</sequence>